<comment type="similarity">
    <text evidence="1">Belongs to the four-carbon acid sugar kinase family.</text>
</comment>
<evidence type="ECO:0000256" key="5">
    <source>
        <dbReference type="ARBA" id="ARBA00022840"/>
    </source>
</evidence>
<dbReference type="Gene3D" id="3.40.980.20">
    <property type="entry name" value="Four-carbon acid sugar kinase, nucleotide binding domain"/>
    <property type="match status" value="1"/>
</dbReference>
<organism evidence="9 10">
    <name type="scientific">Bacillus smithii 7_3_47FAA</name>
    <dbReference type="NCBI Taxonomy" id="665952"/>
    <lineage>
        <taxon>Bacteria</taxon>
        <taxon>Bacillati</taxon>
        <taxon>Bacillota</taxon>
        <taxon>Bacilli</taxon>
        <taxon>Bacillales</taxon>
        <taxon>Bacillaceae</taxon>
        <taxon>Bacillus</taxon>
    </lineage>
</organism>
<evidence type="ECO:0000313" key="9">
    <source>
        <dbReference type="EMBL" id="EHL74996.1"/>
    </source>
</evidence>
<proteinExistence type="inferred from homology"/>
<feature type="domain" description="Four-carbon acid sugar kinase N-terminal" evidence="7">
    <location>
        <begin position="3"/>
        <end position="227"/>
    </location>
</feature>
<keyword evidence="3" id="KW-0547">Nucleotide-binding</keyword>
<dbReference type="AlphaFoldDB" id="G9QNS4"/>
<evidence type="ECO:0000259" key="8">
    <source>
        <dbReference type="Pfam" id="PF17042"/>
    </source>
</evidence>
<feature type="domain" description="Four-carbon acid sugar kinase nucleotide binding" evidence="8">
    <location>
        <begin position="244"/>
        <end position="415"/>
    </location>
</feature>
<keyword evidence="6" id="KW-0119">Carbohydrate metabolism</keyword>
<keyword evidence="2" id="KW-0808">Transferase</keyword>
<dbReference type="Pfam" id="PF07005">
    <property type="entry name" value="SBD_N"/>
    <property type="match status" value="1"/>
</dbReference>
<dbReference type="GO" id="GO:0016301">
    <property type="term" value="F:kinase activity"/>
    <property type="evidence" value="ECO:0007669"/>
    <property type="project" value="UniProtKB-KW"/>
</dbReference>
<protein>
    <recommendedName>
        <fullName evidence="11">Four-carbon acid sugar kinase family protein</fullName>
    </recommendedName>
</protein>
<dbReference type="InterPro" id="IPR031475">
    <property type="entry name" value="NBD_C"/>
</dbReference>
<dbReference type="EMBL" id="ACWF01000142">
    <property type="protein sequence ID" value="EHL74996.1"/>
    <property type="molecule type" value="Genomic_DNA"/>
</dbReference>
<keyword evidence="4" id="KW-0418">Kinase</keyword>
<accession>G9QNS4</accession>
<dbReference type="RefSeq" id="WP_003354985.1">
    <property type="nucleotide sequence ID" value="NZ_JH414761.1"/>
</dbReference>
<name>G9QNS4_9BACI</name>
<dbReference type="HOGENOM" id="CLU_029424_0_1_9"/>
<evidence type="ECO:0000259" key="7">
    <source>
        <dbReference type="Pfam" id="PF07005"/>
    </source>
</evidence>
<reference evidence="9 10" key="1">
    <citation type="submission" date="2011-09" db="EMBL/GenBank/DDBJ databases">
        <title>The Genome Sequence of Bacillus smithii 7_3_47FAA.</title>
        <authorList>
            <consortium name="The Broad Institute Genome Sequencing Platform"/>
            <person name="Earl A."/>
            <person name="Ward D."/>
            <person name="Feldgarden M."/>
            <person name="Gevers D."/>
            <person name="Daigneault M."/>
            <person name="Strauss J."/>
            <person name="Allen-Vercoe E."/>
            <person name="Young S.K."/>
            <person name="Zeng Q."/>
            <person name="Gargeya S."/>
            <person name="Fitzgerald M."/>
            <person name="Haas B."/>
            <person name="Abouelleil A."/>
            <person name="Alvarado L."/>
            <person name="Arachchi H.M."/>
            <person name="Berlin A."/>
            <person name="Brown A."/>
            <person name="Chapman S.B."/>
            <person name="Chen Z."/>
            <person name="Dunbar C."/>
            <person name="Freedman E."/>
            <person name="Gearin G."/>
            <person name="Goldberg J."/>
            <person name="Griggs A."/>
            <person name="Gujja S."/>
            <person name="Heiman D."/>
            <person name="Howarth C."/>
            <person name="Larson L."/>
            <person name="Lui A."/>
            <person name="MacDonald P.J.P."/>
            <person name="Montmayeur A."/>
            <person name="Murphy C."/>
            <person name="Neiman D."/>
            <person name="Pearson M."/>
            <person name="Priest M."/>
            <person name="Roberts A."/>
            <person name="Saif S."/>
            <person name="Shea T."/>
            <person name="Shenoy N."/>
            <person name="Sisk P."/>
            <person name="Stolte C."/>
            <person name="Sykes S."/>
            <person name="Wortman J."/>
            <person name="Nusbaum C."/>
            <person name="Birren B."/>
        </authorList>
    </citation>
    <scope>NUCLEOTIDE SEQUENCE [LARGE SCALE GENOMIC DNA]</scope>
    <source>
        <strain evidence="9 10">7_3_47FAA</strain>
    </source>
</reference>
<dbReference type="SUPFAM" id="SSF142764">
    <property type="entry name" value="YgbK-like"/>
    <property type="match status" value="1"/>
</dbReference>
<dbReference type="Pfam" id="PF17042">
    <property type="entry name" value="NBD_C"/>
    <property type="match status" value="1"/>
</dbReference>
<gene>
    <name evidence="9" type="ORF">HMPREF1015_03070</name>
</gene>
<evidence type="ECO:0000313" key="10">
    <source>
        <dbReference type="Proteomes" id="UP000011747"/>
    </source>
</evidence>
<sequence>MRIGVIADDLTGANATGVRLAKQGFKTATVVQDAPYQNFDQYDAICIDTDSRYSTKEMAENRVRKAMQILKQWNVQVFCKRMDSTIRGNIGVEIDTVLNELGEHSFAVVVPSFPESGRITTGGYLLVNGVPVQETDVAKDPIMPVDQSFIPDVIKKQSHYPVSLISLNTVLSGAEMIAKELREKIEQGYRILVVDAVNEEQIESIGLAMTRIKGKNMIPVDPGPLTAYFARQFLQQEVHSKKLLAVIGSVTSLTERQLHYFLSKTNAHPLYVNPKKLASFSDSWKEEVDHAVSVGLELLDKETILVVTTCQPGNQLIELKTLSEMEQVSESALAKRITDGLAVISQKIIKKSKGLIAGCFSSGGDVTASLCAVGRANGIELEEEVQPLTSFGYFSGGYLDGLPVVTKGGMIGDQRSIYKSLRFLQTKIAQKGSVRNVSEN</sequence>
<dbReference type="InterPro" id="IPR042213">
    <property type="entry name" value="NBD_C_sf"/>
</dbReference>
<comment type="caution">
    <text evidence="9">The sequence shown here is derived from an EMBL/GenBank/DDBJ whole genome shotgun (WGS) entry which is preliminary data.</text>
</comment>
<dbReference type="GO" id="GO:0005524">
    <property type="term" value="F:ATP binding"/>
    <property type="evidence" value="ECO:0007669"/>
    <property type="project" value="UniProtKB-KW"/>
</dbReference>
<dbReference type="InterPro" id="IPR037051">
    <property type="entry name" value="4-carb_acid_sugar_kinase_N_sf"/>
</dbReference>
<dbReference type="InterPro" id="IPR010737">
    <property type="entry name" value="4-carb_acid_sugar_kinase_N"/>
</dbReference>
<evidence type="ECO:0000256" key="4">
    <source>
        <dbReference type="ARBA" id="ARBA00022777"/>
    </source>
</evidence>
<dbReference type="PATRIC" id="fig|665952.3.peg.2791"/>
<dbReference type="Gene3D" id="3.40.50.10840">
    <property type="entry name" value="Putative sugar-binding, N-terminal domain"/>
    <property type="match status" value="1"/>
</dbReference>
<evidence type="ECO:0008006" key="11">
    <source>
        <dbReference type="Google" id="ProtNLM"/>
    </source>
</evidence>
<dbReference type="Proteomes" id="UP000011747">
    <property type="component" value="Unassembled WGS sequence"/>
</dbReference>
<evidence type="ECO:0000256" key="3">
    <source>
        <dbReference type="ARBA" id="ARBA00022741"/>
    </source>
</evidence>
<evidence type="ECO:0000256" key="1">
    <source>
        <dbReference type="ARBA" id="ARBA00005715"/>
    </source>
</evidence>
<keyword evidence="5" id="KW-0067">ATP-binding</keyword>
<evidence type="ECO:0000256" key="6">
    <source>
        <dbReference type="ARBA" id="ARBA00023277"/>
    </source>
</evidence>
<keyword evidence="10" id="KW-1185">Reference proteome</keyword>
<evidence type="ECO:0000256" key="2">
    <source>
        <dbReference type="ARBA" id="ARBA00022679"/>
    </source>
</evidence>